<dbReference type="EC" id="6.1.1.4" evidence="9"/>
<keyword evidence="16" id="KW-1185">Reference proteome</keyword>
<dbReference type="Pfam" id="PF09334">
    <property type="entry name" value="tRNA-synt_1g"/>
    <property type="match status" value="1"/>
</dbReference>
<dbReference type="GO" id="GO:0005524">
    <property type="term" value="F:ATP binding"/>
    <property type="evidence" value="ECO:0007669"/>
    <property type="project" value="UniProtKB-UniRule"/>
</dbReference>
<keyword evidence="6 9" id="KW-0648">Protein biosynthesis</keyword>
<comment type="similarity">
    <text evidence="1 9 10">Belongs to the class-I aminoacyl-tRNA synthetase family.</text>
</comment>
<evidence type="ECO:0000256" key="9">
    <source>
        <dbReference type="HAMAP-Rule" id="MF_00049"/>
    </source>
</evidence>
<dbReference type="GO" id="GO:0005829">
    <property type="term" value="C:cytosol"/>
    <property type="evidence" value="ECO:0007669"/>
    <property type="project" value="TreeGrafter"/>
</dbReference>
<dbReference type="Gene3D" id="1.10.730.10">
    <property type="entry name" value="Isoleucyl-tRNA Synthetase, Domain 1"/>
    <property type="match status" value="1"/>
</dbReference>
<dbReference type="HAMAP" id="MF_00049_B">
    <property type="entry name" value="Leu_tRNA_synth_B"/>
    <property type="match status" value="1"/>
</dbReference>
<comment type="catalytic activity">
    <reaction evidence="8 9">
        <text>tRNA(Leu) + L-leucine + ATP = L-leucyl-tRNA(Leu) + AMP + diphosphate</text>
        <dbReference type="Rhea" id="RHEA:11688"/>
        <dbReference type="Rhea" id="RHEA-COMP:9613"/>
        <dbReference type="Rhea" id="RHEA-COMP:9622"/>
        <dbReference type="ChEBI" id="CHEBI:30616"/>
        <dbReference type="ChEBI" id="CHEBI:33019"/>
        <dbReference type="ChEBI" id="CHEBI:57427"/>
        <dbReference type="ChEBI" id="CHEBI:78442"/>
        <dbReference type="ChEBI" id="CHEBI:78494"/>
        <dbReference type="ChEBI" id="CHEBI:456215"/>
        <dbReference type="EC" id="6.1.1.4"/>
    </reaction>
</comment>
<feature type="short sequence motif" description="'HIGH' region" evidence="9">
    <location>
        <begin position="42"/>
        <end position="52"/>
    </location>
</feature>
<evidence type="ECO:0000256" key="3">
    <source>
        <dbReference type="ARBA" id="ARBA00022598"/>
    </source>
</evidence>
<evidence type="ECO:0000313" key="15">
    <source>
        <dbReference type="EMBL" id="MBA2881384.1"/>
    </source>
</evidence>
<gene>
    <name evidence="9" type="primary">leuS</name>
    <name evidence="15" type="ORF">HNR65_001711</name>
</gene>
<evidence type="ECO:0000256" key="5">
    <source>
        <dbReference type="ARBA" id="ARBA00022840"/>
    </source>
</evidence>
<proteinExistence type="inferred from homology"/>
<keyword evidence="2 9" id="KW-0963">Cytoplasm</keyword>
<dbReference type="FunFam" id="3.40.50.620:FF:000056">
    <property type="entry name" value="Leucine--tRNA ligase"/>
    <property type="match status" value="1"/>
</dbReference>
<dbReference type="InterPro" id="IPR013155">
    <property type="entry name" value="M/V/L/I-tRNA-synth_anticd-bd"/>
</dbReference>
<dbReference type="InterPro" id="IPR001412">
    <property type="entry name" value="aa-tRNA-synth_I_CS"/>
</dbReference>
<dbReference type="GO" id="GO:0006429">
    <property type="term" value="P:leucyl-tRNA aminoacylation"/>
    <property type="evidence" value="ECO:0007669"/>
    <property type="project" value="UniProtKB-UniRule"/>
</dbReference>
<dbReference type="SUPFAM" id="SSF52374">
    <property type="entry name" value="Nucleotidylyl transferase"/>
    <property type="match status" value="1"/>
</dbReference>
<evidence type="ECO:0000256" key="4">
    <source>
        <dbReference type="ARBA" id="ARBA00022741"/>
    </source>
</evidence>
<evidence type="ECO:0000256" key="10">
    <source>
        <dbReference type="RuleBase" id="RU363035"/>
    </source>
</evidence>
<dbReference type="GO" id="GO:0002161">
    <property type="term" value="F:aminoacyl-tRNA deacylase activity"/>
    <property type="evidence" value="ECO:0007669"/>
    <property type="project" value="InterPro"/>
</dbReference>
<dbReference type="PANTHER" id="PTHR43740:SF2">
    <property type="entry name" value="LEUCINE--TRNA LIGASE, MITOCHONDRIAL"/>
    <property type="match status" value="1"/>
</dbReference>
<dbReference type="CDD" id="cd00812">
    <property type="entry name" value="LeuRS_core"/>
    <property type="match status" value="1"/>
</dbReference>
<keyword evidence="7 9" id="KW-0030">Aminoacyl-tRNA synthetase</keyword>
<evidence type="ECO:0000256" key="8">
    <source>
        <dbReference type="ARBA" id="ARBA00047469"/>
    </source>
</evidence>
<feature type="domain" description="Aminoacyl-tRNA synthetase class Ia" evidence="11">
    <location>
        <begin position="616"/>
        <end position="657"/>
    </location>
</feature>
<dbReference type="Pfam" id="PF00133">
    <property type="entry name" value="tRNA-synt_1"/>
    <property type="match status" value="2"/>
</dbReference>
<feature type="binding site" evidence="9">
    <location>
        <position position="620"/>
    </location>
    <ligand>
        <name>ATP</name>
        <dbReference type="ChEBI" id="CHEBI:30616"/>
    </ligand>
</feature>
<evidence type="ECO:0000259" key="14">
    <source>
        <dbReference type="Pfam" id="PF13603"/>
    </source>
</evidence>
<feature type="domain" description="Methionyl/Valyl/Leucyl/Isoleucyl-tRNA synthetase anticodon-binding" evidence="12">
    <location>
        <begin position="704"/>
        <end position="832"/>
    </location>
</feature>
<dbReference type="InterPro" id="IPR015413">
    <property type="entry name" value="Methionyl/Leucyl_tRNA_Synth"/>
</dbReference>
<dbReference type="EMBL" id="JACDUS010000004">
    <property type="protein sequence ID" value="MBA2881384.1"/>
    <property type="molecule type" value="Genomic_DNA"/>
</dbReference>
<dbReference type="FunFam" id="3.40.50.620:FF:000003">
    <property type="entry name" value="Leucine--tRNA ligase"/>
    <property type="match status" value="1"/>
</dbReference>
<dbReference type="Pfam" id="PF08264">
    <property type="entry name" value="Anticodon_1"/>
    <property type="match status" value="1"/>
</dbReference>
<dbReference type="InterPro" id="IPR009080">
    <property type="entry name" value="tRNAsynth_Ia_anticodon-bd"/>
</dbReference>
<dbReference type="FunFam" id="1.10.730.10:FF:000002">
    <property type="entry name" value="Leucine--tRNA ligase"/>
    <property type="match status" value="1"/>
</dbReference>
<sequence length="868" mass="99292">MDQRYDPQTIEPKWQQVWEKTRAFCADADASREKYYLLEMFPYPSGRIHIGHVRNYTIGDVVARYKRMCGYNVLHPMGWDAFGMPAENAAIANKTHPAQWTWENIAAMRKQLKRLGLSYDWERELATCDPKYYKWEQWLFIRMYEKGMVYRKESLVNWCETCSTVLANEQVENGECWRCGRPVKQKKLWGWFFKITDYADDLLEHCEKLPGWPEKVLTMQKNWIGKSTGAQIRFPVSGTHEVIHVFTTRPDTIYGATYMVLAPEHPLVRTLSRDTGQQETVDAFVDRMAAESRTDRMLETKEKEGVFLGAWCTNPVTGTQIPVYTANFALMEYGTGAVMSVPAHDQRDYEFAKKYGIDIIVVIKPEDLSVEETAATQAYTGDGVMVNSGPFDGMHNRKAYEDLIAYFEKNGLGKRSISYRIRDWGISRQRYWGAPVPMIHCDTCGIVPVKDTDLPVVLPENVDLLEGGGSPLSSHEAFVNVACPQCGAAARRETDTMDTFVESSWYFERYCSPHCDTAMFDKKEVAYWMPVDQYIGGVEHAVMHLLYSRYFTRVLKDMGLVDFKEPFTRLLTQGMVCKETQHCPEHGFLYPEEAGARGESVFCKKCGQPVEVGRVEKMSKSKKNIIDPNELVARYGADTVRLFCLFAAPPERDLEWSEQGVEGGFRFLNRIWRLASAWMVRFRQTRAFTNAPDHLDENLRPLYIKTHQTIKKVTDDIEARFHFNTAISAVMELVNAMYQAETRDISPETADDQTAAVMRGAMETALMLLAPVVPHFTEELWAAMGYEPGSLANQSWPAWRTDALSADTRLIVVQVNGKLRGKFEIDADADDEALKTRALEDENVARFIEDRPVKKVITVKHKLVNIVV</sequence>
<keyword evidence="3 9" id="KW-0436">Ligase</keyword>
<evidence type="ECO:0000256" key="1">
    <source>
        <dbReference type="ARBA" id="ARBA00005594"/>
    </source>
</evidence>
<dbReference type="PROSITE" id="PS00178">
    <property type="entry name" value="AA_TRNA_LIGASE_I"/>
    <property type="match status" value="1"/>
</dbReference>
<evidence type="ECO:0000256" key="2">
    <source>
        <dbReference type="ARBA" id="ARBA00022490"/>
    </source>
</evidence>
<evidence type="ECO:0000256" key="7">
    <source>
        <dbReference type="ARBA" id="ARBA00023146"/>
    </source>
</evidence>
<dbReference type="Proteomes" id="UP000525298">
    <property type="component" value="Unassembled WGS sequence"/>
</dbReference>
<dbReference type="FunFam" id="3.10.20.590:FF:000001">
    <property type="entry name" value="Leucine--tRNA ligase"/>
    <property type="match status" value="1"/>
</dbReference>
<organism evidence="15 16">
    <name type="scientific">Desulfosalsimonas propionicica</name>
    <dbReference type="NCBI Taxonomy" id="332175"/>
    <lineage>
        <taxon>Bacteria</taxon>
        <taxon>Pseudomonadati</taxon>
        <taxon>Thermodesulfobacteriota</taxon>
        <taxon>Desulfobacteria</taxon>
        <taxon>Desulfobacterales</taxon>
        <taxon>Desulfosalsimonadaceae</taxon>
        <taxon>Desulfosalsimonas</taxon>
    </lineage>
</organism>
<dbReference type="NCBIfam" id="TIGR00396">
    <property type="entry name" value="leuS_bact"/>
    <property type="match status" value="1"/>
</dbReference>
<feature type="domain" description="Leucyl-tRNA synthetase editing" evidence="14">
    <location>
        <begin position="221"/>
        <end position="407"/>
    </location>
</feature>
<reference evidence="15 16" key="1">
    <citation type="submission" date="2020-07" db="EMBL/GenBank/DDBJ databases">
        <title>Genomic Encyclopedia of Type Strains, Phase IV (KMG-IV): sequencing the most valuable type-strain genomes for metagenomic binning, comparative biology and taxonomic classification.</title>
        <authorList>
            <person name="Goeker M."/>
        </authorList>
    </citation>
    <scope>NUCLEOTIDE SEQUENCE [LARGE SCALE GENOMIC DNA]</scope>
    <source>
        <strain evidence="15 16">DSM 17721</strain>
    </source>
</reference>
<dbReference type="Gene3D" id="3.40.50.620">
    <property type="entry name" value="HUPs"/>
    <property type="match status" value="2"/>
</dbReference>
<evidence type="ECO:0000313" key="16">
    <source>
        <dbReference type="Proteomes" id="UP000525298"/>
    </source>
</evidence>
<dbReference type="SUPFAM" id="SSF47323">
    <property type="entry name" value="Anticodon-binding domain of a subclass of class I aminoacyl-tRNA synthetases"/>
    <property type="match status" value="1"/>
</dbReference>
<feature type="domain" description="Aminoacyl-tRNA synthetase class Ia" evidence="11">
    <location>
        <begin position="421"/>
        <end position="579"/>
    </location>
</feature>
<evidence type="ECO:0000259" key="11">
    <source>
        <dbReference type="Pfam" id="PF00133"/>
    </source>
</evidence>
<keyword evidence="5 9" id="KW-0067">ATP-binding</keyword>
<evidence type="ECO:0000259" key="12">
    <source>
        <dbReference type="Pfam" id="PF08264"/>
    </source>
</evidence>
<protein>
    <recommendedName>
        <fullName evidence="9">Leucine--tRNA ligase</fullName>
        <ecNumber evidence="9">6.1.1.4</ecNumber>
    </recommendedName>
    <alternativeName>
        <fullName evidence="9">Leucyl-tRNA synthetase</fullName>
        <shortName evidence="9">LeuRS</shortName>
    </alternativeName>
</protein>
<feature type="domain" description="Methionyl/Leucyl tRNA synthetase" evidence="13">
    <location>
        <begin position="41"/>
        <end position="181"/>
    </location>
</feature>
<dbReference type="Pfam" id="PF13603">
    <property type="entry name" value="tRNA-synt_1_2"/>
    <property type="match status" value="1"/>
</dbReference>
<keyword evidence="4 9" id="KW-0547">Nucleotide-binding</keyword>
<evidence type="ECO:0000256" key="6">
    <source>
        <dbReference type="ARBA" id="ARBA00022917"/>
    </source>
</evidence>
<comment type="caution">
    <text evidence="15">The sequence shown here is derived from an EMBL/GenBank/DDBJ whole genome shotgun (WGS) entry which is preliminary data.</text>
</comment>
<evidence type="ECO:0000259" key="13">
    <source>
        <dbReference type="Pfam" id="PF09334"/>
    </source>
</evidence>
<dbReference type="AlphaFoldDB" id="A0A7W0C900"/>
<dbReference type="PANTHER" id="PTHR43740">
    <property type="entry name" value="LEUCYL-TRNA SYNTHETASE"/>
    <property type="match status" value="1"/>
</dbReference>
<name>A0A7W0C900_9BACT</name>
<feature type="short sequence motif" description="'KMSKS' region" evidence="9">
    <location>
        <begin position="617"/>
        <end position="621"/>
    </location>
</feature>
<dbReference type="CDD" id="cd07958">
    <property type="entry name" value="Anticodon_Ia_Leu_BEm"/>
    <property type="match status" value="1"/>
</dbReference>
<dbReference type="RefSeq" id="WP_181551050.1">
    <property type="nucleotide sequence ID" value="NZ_JACDUS010000004.1"/>
</dbReference>
<dbReference type="GO" id="GO:0004823">
    <property type="term" value="F:leucine-tRNA ligase activity"/>
    <property type="evidence" value="ECO:0007669"/>
    <property type="project" value="UniProtKB-UniRule"/>
</dbReference>
<dbReference type="InterPro" id="IPR014729">
    <property type="entry name" value="Rossmann-like_a/b/a_fold"/>
</dbReference>
<dbReference type="InterPro" id="IPR009008">
    <property type="entry name" value="Val/Leu/Ile-tRNA-synth_edit"/>
</dbReference>
<accession>A0A7W0C900</accession>
<dbReference type="PRINTS" id="PR00985">
    <property type="entry name" value="TRNASYNTHLEU"/>
</dbReference>
<dbReference type="InterPro" id="IPR002302">
    <property type="entry name" value="Leu-tRNA-ligase"/>
</dbReference>
<dbReference type="InterPro" id="IPR002300">
    <property type="entry name" value="aa-tRNA-synth_Ia"/>
</dbReference>
<dbReference type="SUPFAM" id="SSF50677">
    <property type="entry name" value="ValRS/IleRS/LeuRS editing domain"/>
    <property type="match status" value="1"/>
</dbReference>
<comment type="subcellular location">
    <subcellularLocation>
        <location evidence="9">Cytoplasm</location>
    </subcellularLocation>
</comment>
<dbReference type="InterPro" id="IPR025709">
    <property type="entry name" value="Leu_tRNA-synth_edit"/>
</dbReference>